<dbReference type="Proteomes" id="UP001238088">
    <property type="component" value="Unassembled WGS sequence"/>
</dbReference>
<dbReference type="InterPro" id="IPR016772">
    <property type="entry name" value="UCP020408"/>
</dbReference>
<proteinExistence type="inferred from homology"/>
<evidence type="ECO:0008006" key="4">
    <source>
        <dbReference type="Google" id="ProtNLM"/>
    </source>
</evidence>
<evidence type="ECO:0000313" key="2">
    <source>
        <dbReference type="EMBL" id="MDQ0271244.1"/>
    </source>
</evidence>
<gene>
    <name evidence="2" type="ORF">J2S17_003132</name>
</gene>
<reference evidence="2 3" key="1">
    <citation type="submission" date="2023-07" db="EMBL/GenBank/DDBJ databases">
        <title>Genomic Encyclopedia of Type Strains, Phase IV (KMG-IV): sequencing the most valuable type-strain genomes for metagenomic binning, comparative biology and taxonomic classification.</title>
        <authorList>
            <person name="Goeker M."/>
        </authorList>
    </citation>
    <scope>NUCLEOTIDE SEQUENCE [LARGE SCALE GENOMIC DNA]</scope>
    <source>
        <strain evidence="2 3">DSM 23494</strain>
    </source>
</reference>
<protein>
    <recommendedName>
        <fullName evidence="4">DUF2325 domain-containing protein</fullName>
    </recommendedName>
</protein>
<dbReference type="Pfam" id="PF10087">
    <property type="entry name" value="DUF2325"/>
    <property type="match status" value="1"/>
</dbReference>
<comment type="similarity">
    <text evidence="1">Belongs to the UPF0751 family.</text>
</comment>
<comment type="caution">
    <text evidence="2">The sequence shown here is derived from an EMBL/GenBank/DDBJ whole genome shotgun (WGS) entry which is preliminary data.</text>
</comment>
<organism evidence="2 3">
    <name type="scientific">Cytobacillus purgationiresistens</name>
    <dbReference type="NCBI Taxonomy" id="863449"/>
    <lineage>
        <taxon>Bacteria</taxon>
        <taxon>Bacillati</taxon>
        <taxon>Bacillota</taxon>
        <taxon>Bacilli</taxon>
        <taxon>Bacillales</taxon>
        <taxon>Bacillaceae</taxon>
        <taxon>Cytobacillus</taxon>
    </lineage>
</organism>
<dbReference type="RefSeq" id="WP_307476267.1">
    <property type="nucleotide sequence ID" value="NZ_JAUSUB010000013.1"/>
</dbReference>
<evidence type="ECO:0000256" key="1">
    <source>
        <dbReference type="ARBA" id="ARBA00007189"/>
    </source>
</evidence>
<sequence length="105" mass="11258">MKKPVLAIIGGNNESTYKKIGQKMGCQVLFHVGKKRNGAPKLEFKPLVKKADIVIVLKDCCGHEAMNVIKELCKETGKTVVFPDGYGASGPIKMGLAALTNKIAS</sequence>
<accession>A0ABU0AJ03</accession>
<keyword evidence="3" id="KW-1185">Reference proteome</keyword>
<evidence type="ECO:0000313" key="3">
    <source>
        <dbReference type="Proteomes" id="UP001238088"/>
    </source>
</evidence>
<name>A0ABU0AJ03_9BACI</name>
<dbReference type="EMBL" id="JAUSUB010000013">
    <property type="protein sequence ID" value="MDQ0271244.1"/>
    <property type="molecule type" value="Genomic_DNA"/>
</dbReference>